<evidence type="ECO:0000313" key="3">
    <source>
        <dbReference type="Proteomes" id="UP000431451"/>
    </source>
</evidence>
<dbReference type="EMBL" id="CAKJVE010000004">
    <property type="protein sequence ID" value="CAG9709546.1"/>
    <property type="molecule type" value="Genomic_DNA"/>
</dbReference>
<evidence type="ECO:0008006" key="4">
    <source>
        <dbReference type="Google" id="ProtNLM"/>
    </source>
</evidence>
<dbReference type="AlphaFoldDB" id="A0A650LRT0"/>
<reference evidence="2 3" key="1">
    <citation type="submission" date="2018-06" db="EMBL/GenBank/DDBJ databases">
        <authorList>
            <consortium name="IHU Genomes"/>
        </authorList>
    </citation>
    <scope>NUCLEOTIDE SEQUENCE [LARGE SCALE GENOMIC DNA]</scope>
    <source>
        <strain evidence="2 3">NEC25</strain>
    </source>
</reference>
<dbReference type="SUPFAM" id="SSF55961">
    <property type="entry name" value="Bet v1-like"/>
    <property type="match status" value="1"/>
</dbReference>
<sequence length="75" mass="8880">MITEKKPFERYEFHMSNKNMKGYWIGKFNKIGDGTEIEFTEEVSLNNPIMNLFAGIYLKKQQELYIKDLKKALGE</sequence>
<dbReference type="Proteomes" id="UP000431451">
    <property type="component" value="Unassembled WGS sequence"/>
</dbReference>
<evidence type="ECO:0000313" key="2">
    <source>
        <dbReference type="EMBL" id="VCT83755.1"/>
    </source>
</evidence>
<gene>
    <name evidence="1" type="ORF">CNEO_44246</name>
    <name evidence="2" type="ORF">CNEONATNEC25_01352</name>
</gene>
<organism evidence="2 3">
    <name type="scientific">Clostridium neonatale</name>
    <dbReference type="NCBI Taxonomy" id="137838"/>
    <lineage>
        <taxon>Bacteria</taxon>
        <taxon>Bacillati</taxon>
        <taxon>Bacillota</taxon>
        <taxon>Clostridia</taxon>
        <taxon>Eubacteriales</taxon>
        <taxon>Clostridiaceae</taxon>
        <taxon>Clostridium</taxon>
    </lineage>
</organism>
<dbReference type="EMBL" id="UWJD01000001">
    <property type="protein sequence ID" value="VCT83755.1"/>
    <property type="molecule type" value="Genomic_DNA"/>
</dbReference>
<accession>A0A650LRT0</accession>
<protein>
    <recommendedName>
        <fullName evidence="4">Polyketide cyclase</fullName>
    </recommendedName>
</protein>
<evidence type="ECO:0000313" key="1">
    <source>
        <dbReference type="EMBL" id="CAG9709546.1"/>
    </source>
</evidence>
<proteinExistence type="predicted"/>
<dbReference type="Proteomes" id="UP000789738">
    <property type="component" value="Unassembled WGS sequence"/>
</dbReference>
<name>A0A650LRT0_9CLOT</name>
<dbReference type="RefSeq" id="WP_307991124.1">
    <property type="nucleotide sequence ID" value="NZ_CAKJVE010000004.1"/>
</dbReference>
<reference evidence="1" key="2">
    <citation type="submission" date="2021-10" db="EMBL/GenBank/DDBJ databases">
        <authorList>
            <person name="Mesa V."/>
        </authorList>
    </citation>
    <scope>NUCLEOTIDE SEQUENCE</scope>
    <source>
        <strain evidence="1">CC3_PB</strain>
    </source>
</reference>